<keyword evidence="3 10" id="KW-0479">Metal-binding</keyword>
<keyword evidence="5 10" id="KW-0547">Nucleotide-binding</keyword>
<evidence type="ECO:0000313" key="14">
    <source>
        <dbReference type="Proteomes" id="UP000657931"/>
    </source>
</evidence>
<comment type="caution">
    <text evidence="13">The sequence shown here is derived from an EMBL/GenBank/DDBJ whole genome shotgun (WGS) entry which is preliminary data.</text>
</comment>
<dbReference type="Proteomes" id="UP000657931">
    <property type="component" value="Unassembled WGS sequence"/>
</dbReference>
<keyword evidence="7 10" id="KW-0862">Zinc</keyword>
<keyword evidence="8 10" id="KW-0694">RNA-binding</keyword>
<evidence type="ECO:0000313" key="13">
    <source>
        <dbReference type="EMBL" id="MBD7935426.1"/>
    </source>
</evidence>
<evidence type="ECO:0000256" key="7">
    <source>
        <dbReference type="ARBA" id="ARBA00022833"/>
    </source>
</evidence>
<dbReference type="InterPro" id="IPR030378">
    <property type="entry name" value="G_CP_dom"/>
</dbReference>
<keyword evidence="9 10" id="KW-0342">GTP-binding</keyword>
<evidence type="ECO:0000256" key="8">
    <source>
        <dbReference type="ARBA" id="ARBA00022884"/>
    </source>
</evidence>
<feature type="binding site" evidence="10">
    <location>
        <position position="269"/>
    </location>
    <ligand>
        <name>Zn(2+)</name>
        <dbReference type="ChEBI" id="CHEBI:29105"/>
    </ligand>
</feature>
<feature type="binding site" evidence="10">
    <location>
        <begin position="134"/>
        <end position="137"/>
    </location>
    <ligand>
        <name>GTP</name>
        <dbReference type="ChEBI" id="CHEBI:37565"/>
    </ligand>
</feature>
<keyword evidence="14" id="KW-1185">Reference proteome</keyword>
<keyword evidence="1 10" id="KW-0963">Cytoplasm</keyword>
<reference evidence="13 14" key="1">
    <citation type="submission" date="2020-08" db="EMBL/GenBank/DDBJ databases">
        <title>A Genomic Blueprint of the Chicken Gut Microbiome.</title>
        <authorList>
            <person name="Gilroy R."/>
            <person name="Ravi A."/>
            <person name="Getino M."/>
            <person name="Pursley I."/>
            <person name="Horton D.L."/>
            <person name="Alikhan N.-F."/>
            <person name="Baker D."/>
            <person name="Gharbi K."/>
            <person name="Hall N."/>
            <person name="Watson M."/>
            <person name="Adriaenssens E.M."/>
            <person name="Foster-Nyarko E."/>
            <person name="Jarju S."/>
            <person name="Secka A."/>
            <person name="Antonio M."/>
            <person name="Oren A."/>
            <person name="Chaudhuri R."/>
            <person name="La Ragione R.M."/>
            <person name="Hildebrand F."/>
            <person name="Pallen M.J."/>
        </authorList>
    </citation>
    <scope>NUCLEOTIDE SEQUENCE [LARGE SCALE GENOMIC DNA]</scope>
    <source>
        <strain evidence="13 14">Sa5YUA1</strain>
    </source>
</reference>
<feature type="binding site" evidence="10">
    <location>
        <begin position="184"/>
        <end position="192"/>
    </location>
    <ligand>
        <name>GTP</name>
        <dbReference type="ChEBI" id="CHEBI:37565"/>
    </ligand>
</feature>
<evidence type="ECO:0000256" key="3">
    <source>
        <dbReference type="ARBA" id="ARBA00022723"/>
    </source>
</evidence>
<feature type="domain" description="EngC GTPase" evidence="11">
    <location>
        <begin position="95"/>
        <end position="239"/>
    </location>
</feature>
<evidence type="ECO:0000256" key="2">
    <source>
        <dbReference type="ARBA" id="ARBA00022517"/>
    </source>
</evidence>
<dbReference type="Gene3D" id="3.40.50.300">
    <property type="entry name" value="P-loop containing nucleotide triphosphate hydrolases"/>
    <property type="match status" value="1"/>
</dbReference>
<keyword evidence="6 10" id="KW-0378">Hydrolase</keyword>
<comment type="similarity">
    <text evidence="10">Belongs to the TRAFAC class YlqF/YawG GTPase family. RsgA subfamily.</text>
</comment>
<evidence type="ECO:0000259" key="11">
    <source>
        <dbReference type="PROSITE" id="PS50936"/>
    </source>
</evidence>
<dbReference type="InterPro" id="IPR004881">
    <property type="entry name" value="Ribosome_biogen_GTPase_RsgA"/>
</dbReference>
<dbReference type="EC" id="3.6.1.-" evidence="10"/>
<keyword evidence="2 10" id="KW-0690">Ribosome biogenesis</keyword>
<dbReference type="Gene3D" id="1.10.40.50">
    <property type="entry name" value="Probable gtpase engc, domain 3"/>
    <property type="match status" value="1"/>
</dbReference>
<comment type="function">
    <text evidence="10">One of several proteins that assist in the late maturation steps of the functional core of the 30S ribosomal subunit. Helps release RbfA from mature subunits. May play a role in the assembly of ribosomal proteins into the subunit. Circularly permuted GTPase that catalyzes slow GTP hydrolysis, GTPase activity is stimulated by the 30S ribosomal subunit.</text>
</comment>
<gene>
    <name evidence="10 13" type="primary">rsgA</name>
    <name evidence="13" type="ORF">H9655_00155</name>
</gene>
<comment type="subunit">
    <text evidence="10">Monomer. Associates with 30S ribosomal subunit, binds 16S rRNA.</text>
</comment>
<dbReference type="HAMAP" id="MF_01820">
    <property type="entry name" value="GTPase_RsgA"/>
    <property type="match status" value="1"/>
</dbReference>
<comment type="subcellular location">
    <subcellularLocation>
        <location evidence="10">Cytoplasm</location>
    </subcellularLocation>
</comment>
<evidence type="ECO:0000256" key="5">
    <source>
        <dbReference type="ARBA" id="ARBA00022741"/>
    </source>
</evidence>
<dbReference type="SUPFAM" id="SSF52540">
    <property type="entry name" value="P-loop containing nucleoside triphosphate hydrolases"/>
    <property type="match status" value="1"/>
</dbReference>
<evidence type="ECO:0000259" key="12">
    <source>
        <dbReference type="PROSITE" id="PS51721"/>
    </source>
</evidence>
<accession>A0ABR8QIS4</accession>
<sequence>MKNMHEKQLIGRIAIAYNHMYKILTKEQKLLPATLPGNYHYHVQNETDYPTVGDWVVFHQLPNEDKAIIQEILPRTSKFSRKTAGVAMKEQIIATNIDYLFIVTSMNEDFNIARIERYLVAVQHSGALPIIVLTKADLCEDKGWILDQLLLLGVDFTMVSMFQPESVEVIKDYLSGGKTGAFVGSSGVGKSTLINLLTNEDRMKVGNIREDDQKGRHTTTHRELILLGDGYIIDTPGMREFQLWEDDINIGESFTDIQALSEQCKFRNCSHHKEVGCAVQQAIVEGEITEKRLSNYFKLERELIMLEKRRVKQEKKRMKTTNKKKSARYE</sequence>
<dbReference type="InterPro" id="IPR027417">
    <property type="entry name" value="P-loop_NTPase"/>
</dbReference>
<feature type="binding site" evidence="10">
    <location>
        <position position="277"/>
    </location>
    <ligand>
        <name>Zn(2+)</name>
        <dbReference type="ChEBI" id="CHEBI:29105"/>
    </ligand>
</feature>
<organism evidence="13 14">
    <name type="scientific">Cytobacillus stercorigallinarum</name>
    <dbReference type="NCBI Taxonomy" id="2762240"/>
    <lineage>
        <taxon>Bacteria</taxon>
        <taxon>Bacillati</taxon>
        <taxon>Bacillota</taxon>
        <taxon>Bacilli</taxon>
        <taxon>Bacillales</taxon>
        <taxon>Bacillaceae</taxon>
        <taxon>Cytobacillus</taxon>
    </lineage>
</organism>
<dbReference type="PROSITE" id="PS51721">
    <property type="entry name" value="G_CP"/>
    <property type="match status" value="1"/>
</dbReference>
<feature type="binding site" evidence="10">
    <location>
        <position position="264"/>
    </location>
    <ligand>
        <name>Zn(2+)</name>
        <dbReference type="ChEBI" id="CHEBI:29105"/>
    </ligand>
</feature>
<evidence type="ECO:0000256" key="4">
    <source>
        <dbReference type="ARBA" id="ARBA00022730"/>
    </source>
</evidence>
<protein>
    <recommendedName>
        <fullName evidence="10">Small ribosomal subunit biogenesis GTPase RsgA</fullName>
        <ecNumber evidence="10">3.6.1.-</ecNumber>
    </recommendedName>
</protein>
<dbReference type="NCBIfam" id="TIGR00157">
    <property type="entry name" value="ribosome small subunit-dependent GTPase A"/>
    <property type="match status" value="1"/>
</dbReference>
<dbReference type="InterPro" id="IPR010914">
    <property type="entry name" value="RsgA_GTPase_dom"/>
</dbReference>
<dbReference type="Pfam" id="PF03193">
    <property type="entry name" value="RsgA_GTPase"/>
    <property type="match status" value="1"/>
</dbReference>
<name>A0ABR8QIS4_9BACI</name>
<dbReference type="PROSITE" id="PS50936">
    <property type="entry name" value="ENGC_GTPASE"/>
    <property type="match status" value="1"/>
</dbReference>
<dbReference type="PANTHER" id="PTHR32120">
    <property type="entry name" value="SMALL RIBOSOMAL SUBUNIT BIOGENESIS GTPASE RSGA"/>
    <property type="match status" value="1"/>
</dbReference>
<comment type="cofactor">
    <cofactor evidence="10">
        <name>Zn(2+)</name>
        <dbReference type="ChEBI" id="CHEBI:29105"/>
    </cofactor>
    <text evidence="10">Binds 1 zinc ion per subunit.</text>
</comment>
<dbReference type="EMBL" id="JACSQT010000001">
    <property type="protein sequence ID" value="MBD7935426.1"/>
    <property type="molecule type" value="Genomic_DNA"/>
</dbReference>
<keyword evidence="4 10" id="KW-0699">rRNA-binding</keyword>
<evidence type="ECO:0000256" key="1">
    <source>
        <dbReference type="ARBA" id="ARBA00022490"/>
    </source>
</evidence>
<feature type="binding site" evidence="10">
    <location>
        <position position="271"/>
    </location>
    <ligand>
        <name>Zn(2+)</name>
        <dbReference type="ChEBI" id="CHEBI:29105"/>
    </ligand>
</feature>
<proteinExistence type="inferred from homology"/>
<feature type="domain" description="CP-type G" evidence="12">
    <location>
        <begin position="89"/>
        <end position="241"/>
    </location>
</feature>
<dbReference type="PANTHER" id="PTHR32120:SF10">
    <property type="entry name" value="SMALL RIBOSOMAL SUBUNIT BIOGENESIS GTPASE RSGA"/>
    <property type="match status" value="1"/>
</dbReference>
<evidence type="ECO:0000256" key="6">
    <source>
        <dbReference type="ARBA" id="ARBA00022801"/>
    </source>
</evidence>
<dbReference type="CDD" id="cd01854">
    <property type="entry name" value="YjeQ_EngC"/>
    <property type="match status" value="1"/>
</dbReference>
<evidence type="ECO:0000256" key="10">
    <source>
        <dbReference type="HAMAP-Rule" id="MF_01820"/>
    </source>
</evidence>
<evidence type="ECO:0000256" key="9">
    <source>
        <dbReference type="ARBA" id="ARBA00023134"/>
    </source>
</evidence>